<name>A0A5J4X7B1_9EUKA</name>
<sequence length="147" mass="16079">MAAVPAQNFAPGQNTNNPSKKLLIHVSGSVKPWIISLISIIISVGAGIALLLLLPRIAKFAGIFLFVTAGITLLITCCAGRKDLLNRDLLLDANEEFGSFTTSPYSYGKCCCLSTEHRQFNLREVVDVQQTTFRYGRFEQIQTSNGV</sequence>
<evidence type="ECO:0000313" key="3">
    <source>
        <dbReference type="Proteomes" id="UP000324800"/>
    </source>
</evidence>
<dbReference type="AlphaFoldDB" id="A0A5J4X7B1"/>
<keyword evidence="1" id="KW-1133">Transmembrane helix</keyword>
<proteinExistence type="predicted"/>
<feature type="transmembrane region" description="Helical" evidence="1">
    <location>
        <begin position="60"/>
        <end position="80"/>
    </location>
</feature>
<feature type="transmembrane region" description="Helical" evidence="1">
    <location>
        <begin position="33"/>
        <end position="54"/>
    </location>
</feature>
<evidence type="ECO:0000313" key="2">
    <source>
        <dbReference type="EMBL" id="KAA6403121.1"/>
    </source>
</evidence>
<gene>
    <name evidence="2" type="ORF">EZS28_001350</name>
</gene>
<evidence type="ECO:0000256" key="1">
    <source>
        <dbReference type="SAM" id="Phobius"/>
    </source>
</evidence>
<accession>A0A5J4X7B1</accession>
<dbReference type="Proteomes" id="UP000324800">
    <property type="component" value="Unassembled WGS sequence"/>
</dbReference>
<organism evidence="2 3">
    <name type="scientific">Streblomastix strix</name>
    <dbReference type="NCBI Taxonomy" id="222440"/>
    <lineage>
        <taxon>Eukaryota</taxon>
        <taxon>Metamonada</taxon>
        <taxon>Preaxostyla</taxon>
        <taxon>Oxymonadida</taxon>
        <taxon>Streblomastigidae</taxon>
        <taxon>Streblomastix</taxon>
    </lineage>
</organism>
<comment type="caution">
    <text evidence="2">The sequence shown here is derived from an EMBL/GenBank/DDBJ whole genome shotgun (WGS) entry which is preliminary data.</text>
</comment>
<dbReference type="EMBL" id="SNRW01000137">
    <property type="protein sequence ID" value="KAA6403121.1"/>
    <property type="molecule type" value="Genomic_DNA"/>
</dbReference>
<reference evidence="2 3" key="1">
    <citation type="submission" date="2019-03" db="EMBL/GenBank/DDBJ databases">
        <title>Single cell metagenomics reveals metabolic interactions within the superorganism composed of flagellate Streblomastix strix and complex community of Bacteroidetes bacteria on its surface.</title>
        <authorList>
            <person name="Treitli S.C."/>
            <person name="Kolisko M."/>
            <person name="Husnik F."/>
            <person name="Keeling P."/>
            <person name="Hampl V."/>
        </authorList>
    </citation>
    <scope>NUCLEOTIDE SEQUENCE [LARGE SCALE GENOMIC DNA]</scope>
    <source>
        <strain evidence="2">ST1C</strain>
    </source>
</reference>
<keyword evidence="1" id="KW-0812">Transmembrane</keyword>
<protein>
    <submittedName>
        <fullName evidence="2">Uncharacterized protein</fullName>
    </submittedName>
</protein>
<keyword evidence="1" id="KW-0472">Membrane</keyword>